<dbReference type="HAMAP" id="MF_00048">
    <property type="entry name" value="UPF0102"/>
    <property type="match status" value="1"/>
</dbReference>
<reference evidence="3 4" key="1">
    <citation type="submission" date="2015-10" db="EMBL/GenBank/DDBJ databases">
        <title>Metagenome-Assembled Genomes uncover a global brackish microbiome.</title>
        <authorList>
            <person name="Hugerth L.W."/>
            <person name="Larsson J."/>
            <person name="Alneberg J."/>
            <person name="Lindh M.V."/>
            <person name="Legrand C."/>
            <person name="Pinhassi J."/>
            <person name="Andersson A.F."/>
        </authorList>
    </citation>
    <scope>NUCLEOTIDE SEQUENCE [LARGE SCALE GENOMIC DNA]</scope>
    <source>
        <strain evidence="3">BACL4 MAG-120507-bin80</strain>
    </source>
</reference>
<organism evidence="3 4">
    <name type="scientific">OM182 bacterium BACL3 MAG-120507-bin80</name>
    <dbReference type="NCBI Taxonomy" id="1655577"/>
    <lineage>
        <taxon>Bacteria</taxon>
        <taxon>Pseudomonadati</taxon>
        <taxon>Pseudomonadota</taxon>
        <taxon>Gammaproteobacteria</taxon>
        <taxon>OMG group</taxon>
        <taxon>OM182 clade</taxon>
    </lineage>
</organism>
<dbReference type="InterPro" id="IPR011335">
    <property type="entry name" value="Restrct_endonuc-II-like"/>
</dbReference>
<evidence type="ECO:0000313" key="3">
    <source>
        <dbReference type="EMBL" id="KRO73230.1"/>
    </source>
</evidence>
<proteinExistence type="inferred from homology"/>
<comment type="similarity">
    <text evidence="1 2">Belongs to the UPF0102 family.</text>
</comment>
<evidence type="ECO:0000256" key="1">
    <source>
        <dbReference type="ARBA" id="ARBA00006738"/>
    </source>
</evidence>
<dbReference type="Gene3D" id="3.40.1350.10">
    <property type="match status" value="1"/>
</dbReference>
<evidence type="ECO:0000256" key="2">
    <source>
        <dbReference type="HAMAP-Rule" id="MF_00048"/>
    </source>
</evidence>
<comment type="caution">
    <text evidence="3">The sequence shown here is derived from an EMBL/GenBank/DDBJ whole genome shotgun (WGS) entry which is preliminary data.</text>
</comment>
<dbReference type="GO" id="GO:0003676">
    <property type="term" value="F:nucleic acid binding"/>
    <property type="evidence" value="ECO:0007669"/>
    <property type="project" value="InterPro"/>
</dbReference>
<dbReference type="InterPro" id="IPR011856">
    <property type="entry name" value="tRNA_endonuc-like_dom_sf"/>
</dbReference>
<dbReference type="NCBIfam" id="NF009154">
    <property type="entry name" value="PRK12497.3-3"/>
    <property type="match status" value="1"/>
</dbReference>
<dbReference type="NCBIfam" id="NF009150">
    <property type="entry name" value="PRK12497.1-3"/>
    <property type="match status" value="1"/>
</dbReference>
<dbReference type="NCBIfam" id="TIGR00252">
    <property type="entry name" value="YraN family protein"/>
    <property type="match status" value="1"/>
</dbReference>
<dbReference type="PANTHER" id="PTHR34039:SF1">
    <property type="entry name" value="UPF0102 PROTEIN YRAN"/>
    <property type="match status" value="1"/>
</dbReference>
<dbReference type="Proteomes" id="UP000051934">
    <property type="component" value="Unassembled WGS sequence"/>
</dbReference>
<sequence length="124" mass="14219">MKKETSVATGRRYESFAACYLEQRGCRITERNFRCKAGEIDLIAIDPAHKLVFVEVRFRASNRFGGALSSVTPNKQRRIRNAASYYLLTHPQYAAYYCRFDVIALSKDKRSDGVEVNWIKAAFV</sequence>
<accession>A0A0R2SEP5</accession>
<dbReference type="Pfam" id="PF02021">
    <property type="entry name" value="UPF0102"/>
    <property type="match status" value="1"/>
</dbReference>
<dbReference type="AlphaFoldDB" id="A0A0R2SEP5"/>
<dbReference type="CDD" id="cd20736">
    <property type="entry name" value="PoNe_Nuclease"/>
    <property type="match status" value="1"/>
</dbReference>
<protein>
    <recommendedName>
        <fullName evidence="2">UPF0102 protein ABR69_06745</fullName>
    </recommendedName>
</protein>
<dbReference type="SUPFAM" id="SSF52980">
    <property type="entry name" value="Restriction endonuclease-like"/>
    <property type="match status" value="1"/>
</dbReference>
<name>A0A0R2SEP5_9GAMM</name>
<evidence type="ECO:0000313" key="4">
    <source>
        <dbReference type="Proteomes" id="UP000051934"/>
    </source>
</evidence>
<gene>
    <name evidence="3" type="ORF">ABR69_06745</name>
</gene>
<dbReference type="InterPro" id="IPR003509">
    <property type="entry name" value="UPF0102_YraN-like"/>
</dbReference>
<dbReference type="PANTHER" id="PTHR34039">
    <property type="entry name" value="UPF0102 PROTEIN YRAN"/>
    <property type="match status" value="1"/>
</dbReference>
<dbReference type="EMBL" id="LIBB01000017">
    <property type="protein sequence ID" value="KRO73230.1"/>
    <property type="molecule type" value="Genomic_DNA"/>
</dbReference>